<name>H3AEJ8_LATCH</name>
<dbReference type="Pfam" id="PF00581">
    <property type="entry name" value="Rhodanese"/>
    <property type="match status" value="1"/>
</dbReference>
<dbReference type="AlphaFoldDB" id="H3AEJ8"/>
<reference evidence="3" key="2">
    <citation type="submission" date="2025-08" db="UniProtKB">
        <authorList>
            <consortium name="Ensembl"/>
        </authorList>
    </citation>
    <scope>IDENTIFICATION</scope>
</reference>
<proteinExistence type="predicted"/>
<dbReference type="GeneID" id="102362444"/>
<dbReference type="OMA" id="RARHYEG"/>
<keyword evidence="4" id="KW-1185">Reference proteome</keyword>
<reference evidence="3" key="3">
    <citation type="submission" date="2025-09" db="UniProtKB">
        <authorList>
            <consortium name="Ensembl"/>
        </authorList>
    </citation>
    <scope>IDENTIFICATION</scope>
</reference>
<dbReference type="Gene3D" id="3.40.250.10">
    <property type="entry name" value="Rhodanese-like domain"/>
    <property type="match status" value="1"/>
</dbReference>
<accession>H3AEJ8</accession>
<dbReference type="EMBL" id="AFYH01202802">
    <property type="status" value="NOT_ANNOTATED_CDS"/>
    <property type="molecule type" value="Genomic_DNA"/>
</dbReference>
<evidence type="ECO:0000313" key="4">
    <source>
        <dbReference type="Proteomes" id="UP000008672"/>
    </source>
</evidence>
<feature type="active site" description="Cysteine persulfide intermediate" evidence="1">
    <location>
        <position position="135"/>
    </location>
</feature>
<sequence length="172" mass="19493">MMLSRFRAAVVMKEHGRRALSPRTTWMLESAGYDASSLKLPWMVTNLTAFSRSKSSSTIEAIISYEELKQLLGSRNIHLFDVRSPEEVGRGKILDSVNIPVDEVEMALKMDPEAFRKKYKVEKPTQQDTNIVFHCQMGMRGAQALTTAQSLGYSRARHFSGGYKEWSDKEGK</sequence>
<dbReference type="InterPro" id="IPR001763">
    <property type="entry name" value="Rhodanese-like_dom"/>
</dbReference>
<organism evidence="3 4">
    <name type="scientific">Latimeria chalumnae</name>
    <name type="common">Coelacanth</name>
    <dbReference type="NCBI Taxonomy" id="7897"/>
    <lineage>
        <taxon>Eukaryota</taxon>
        <taxon>Metazoa</taxon>
        <taxon>Chordata</taxon>
        <taxon>Craniata</taxon>
        <taxon>Vertebrata</taxon>
        <taxon>Euteleostomi</taxon>
        <taxon>Coelacanthiformes</taxon>
        <taxon>Coelacanthidae</taxon>
        <taxon>Latimeria</taxon>
    </lineage>
</organism>
<feature type="domain" description="Rhodanese" evidence="2">
    <location>
        <begin position="73"/>
        <end position="171"/>
    </location>
</feature>
<dbReference type="FunCoup" id="H3AEJ8">
    <property type="interactions" value="350"/>
</dbReference>
<dbReference type="Ensembl" id="ENSLACT00000008135.1">
    <property type="protein sequence ID" value="ENSLACP00000008069.1"/>
    <property type="gene ID" value="ENSLACG00000007141.2"/>
</dbReference>
<dbReference type="KEGG" id="lcm:102362444"/>
<dbReference type="EMBL" id="AFYH01202804">
    <property type="status" value="NOT_ANNOTATED_CDS"/>
    <property type="molecule type" value="Genomic_DNA"/>
</dbReference>
<dbReference type="Bgee" id="ENSLACG00000007141">
    <property type="expression patterns" value="Expressed in pelvic fin and 6 other cell types or tissues"/>
</dbReference>
<dbReference type="EMBL" id="AFYH01202797">
    <property type="status" value="NOT_ANNOTATED_CDS"/>
    <property type="molecule type" value="Genomic_DNA"/>
</dbReference>
<dbReference type="SMART" id="SM00450">
    <property type="entry name" value="RHOD"/>
    <property type="match status" value="1"/>
</dbReference>
<dbReference type="PROSITE" id="PS50206">
    <property type="entry name" value="RHODANESE_3"/>
    <property type="match status" value="1"/>
</dbReference>
<dbReference type="InterPro" id="IPR042457">
    <property type="entry name" value="TSTD1_mml"/>
</dbReference>
<dbReference type="HOGENOM" id="CLU_089574_0_0_1"/>
<dbReference type="GeneTree" id="ENSGT00940000161394"/>
<dbReference type="InterPro" id="IPR036873">
    <property type="entry name" value="Rhodanese-like_dom_sf"/>
</dbReference>
<dbReference type="GO" id="GO:0005737">
    <property type="term" value="C:cytoplasm"/>
    <property type="evidence" value="ECO:0007669"/>
    <property type="project" value="TreeGrafter"/>
</dbReference>
<evidence type="ECO:0000256" key="1">
    <source>
        <dbReference type="PIRSR" id="PIRSR642457-1"/>
    </source>
</evidence>
<dbReference type="EMBL" id="AFYH01202796">
    <property type="status" value="NOT_ANNOTATED_CDS"/>
    <property type="molecule type" value="Genomic_DNA"/>
</dbReference>
<dbReference type="STRING" id="7897.ENSLACP00000008069"/>
<dbReference type="Proteomes" id="UP000008672">
    <property type="component" value="Unassembled WGS sequence"/>
</dbReference>
<dbReference type="GO" id="GO:0050337">
    <property type="term" value="F:thiosulfate-thiol sulfurtransferase activity"/>
    <property type="evidence" value="ECO:0007669"/>
    <property type="project" value="InterPro"/>
</dbReference>
<dbReference type="SUPFAM" id="SSF52821">
    <property type="entry name" value="Rhodanese/Cell cycle control phosphatase"/>
    <property type="match status" value="1"/>
</dbReference>
<evidence type="ECO:0000313" key="3">
    <source>
        <dbReference type="Ensembl" id="ENSLACP00000008069.1"/>
    </source>
</evidence>
<dbReference type="PANTHER" id="PTHR45544:SF1">
    <property type="entry name" value="THIOSULFATE:GLUTATHIONE SULFURTRANSFERASE"/>
    <property type="match status" value="1"/>
</dbReference>
<protein>
    <submittedName>
        <fullName evidence="3">Thiosulfate sulfurtransferase like domain containing 1</fullName>
    </submittedName>
</protein>
<dbReference type="EMBL" id="AFYH01202803">
    <property type="status" value="NOT_ANNOTATED_CDS"/>
    <property type="molecule type" value="Genomic_DNA"/>
</dbReference>
<dbReference type="PANTHER" id="PTHR45544">
    <property type="entry name" value="THIOSULFATE:GLUTATHIONE SULFURTRANSFERASE"/>
    <property type="match status" value="1"/>
</dbReference>
<dbReference type="EMBL" id="AFYH01202799">
    <property type="status" value="NOT_ANNOTATED_CDS"/>
    <property type="molecule type" value="Genomic_DNA"/>
</dbReference>
<gene>
    <name evidence="3" type="primary">TSTD1</name>
</gene>
<evidence type="ECO:0000259" key="2">
    <source>
        <dbReference type="PROSITE" id="PS50206"/>
    </source>
</evidence>
<dbReference type="GO" id="GO:0070221">
    <property type="term" value="P:sulfide oxidation, using sulfide:quinone oxidoreductase"/>
    <property type="evidence" value="ECO:0007669"/>
    <property type="project" value="InterPro"/>
</dbReference>
<dbReference type="OrthoDB" id="566238at2759"/>
<dbReference type="InParanoid" id="H3AEJ8"/>
<dbReference type="eggNOG" id="KOG1530">
    <property type="taxonomic scope" value="Eukaryota"/>
</dbReference>
<dbReference type="EMBL" id="AFYH01202795">
    <property type="status" value="NOT_ANNOTATED_CDS"/>
    <property type="molecule type" value="Genomic_DNA"/>
</dbReference>
<dbReference type="EMBL" id="AFYH01202801">
    <property type="status" value="NOT_ANNOTATED_CDS"/>
    <property type="molecule type" value="Genomic_DNA"/>
</dbReference>
<dbReference type="EMBL" id="AFYH01202800">
    <property type="status" value="NOT_ANNOTATED_CDS"/>
    <property type="molecule type" value="Genomic_DNA"/>
</dbReference>
<dbReference type="EMBL" id="AFYH01202798">
    <property type="status" value="NOT_ANNOTATED_CDS"/>
    <property type="molecule type" value="Genomic_DNA"/>
</dbReference>
<reference evidence="4" key="1">
    <citation type="submission" date="2011-08" db="EMBL/GenBank/DDBJ databases">
        <title>The draft genome of Latimeria chalumnae.</title>
        <authorList>
            <person name="Di Palma F."/>
            <person name="Alfoldi J."/>
            <person name="Johnson J."/>
            <person name="Berlin A."/>
            <person name="Gnerre S."/>
            <person name="Jaffe D."/>
            <person name="MacCallum I."/>
            <person name="Young S."/>
            <person name="Walker B.J."/>
            <person name="Lander E."/>
            <person name="Lindblad-Toh K."/>
        </authorList>
    </citation>
    <scope>NUCLEOTIDE SEQUENCE [LARGE SCALE GENOMIC DNA]</scope>
    <source>
        <strain evidence="4">Wild caught</strain>
    </source>
</reference>